<comment type="similarity">
    <text evidence="3">Belongs to the hexokinase family.</text>
</comment>
<keyword evidence="8" id="KW-0067">ATP-binding</keyword>
<dbReference type="OrthoDB" id="6383434at2"/>
<dbReference type="GO" id="GO:0006006">
    <property type="term" value="P:glucose metabolic process"/>
    <property type="evidence" value="ECO:0007669"/>
    <property type="project" value="TreeGrafter"/>
</dbReference>
<evidence type="ECO:0000256" key="10">
    <source>
        <dbReference type="ARBA" id="ARBA00044613"/>
    </source>
</evidence>
<dbReference type="GO" id="GO:0005536">
    <property type="term" value="F:D-glucose binding"/>
    <property type="evidence" value="ECO:0007669"/>
    <property type="project" value="InterPro"/>
</dbReference>
<dbReference type="GO" id="GO:0001678">
    <property type="term" value="P:intracellular glucose homeostasis"/>
    <property type="evidence" value="ECO:0007669"/>
    <property type="project" value="InterPro"/>
</dbReference>
<evidence type="ECO:0000256" key="12">
    <source>
        <dbReference type="ARBA" id="ARBA00048160"/>
    </source>
</evidence>
<name>A0A1M4S9Q5_9FIRM</name>
<feature type="domain" description="Hexokinase C-terminal" evidence="14">
    <location>
        <begin position="210"/>
        <end position="430"/>
    </location>
</feature>
<dbReference type="GO" id="GO:0005524">
    <property type="term" value="F:ATP binding"/>
    <property type="evidence" value="ECO:0007669"/>
    <property type="project" value="UniProtKB-KW"/>
</dbReference>
<dbReference type="InterPro" id="IPR043129">
    <property type="entry name" value="ATPase_NBD"/>
</dbReference>
<dbReference type="Proteomes" id="UP000184148">
    <property type="component" value="Unassembled WGS sequence"/>
</dbReference>
<dbReference type="Pfam" id="PF03727">
    <property type="entry name" value="Hexokinase_2"/>
    <property type="match status" value="1"/>
</dbReference>
<dbReference type="FunFam" id="3.30.420.40:FF:000805">
    <property type="entry name" value="Hexokinase-2"/>
    <property type="match status" value="1"/>
</dbReference>
<evidence type="ECO:0000313" key="15">
    <source>
        <dbReference type="EMBL" id="SHE28912.1"/>
    </source>
</evidence>
<comment type="catalytic activity">
    <reaction evidence="10">
        <text>a D-hexose + ATP = a D-hexose 6-phosphate + ADP + H(+)</text>
        <dbReference type="Rhea" id="RHEA:22740"/>
        <dbReference type="ChEBI" id="CHEBI:4194"/>
        <dbReference type="ChEBI" id="CHEBI:15378"/>
        <dbReference type="ChEBI" id="CHEBI:30616"/>
        <dbReference type="ChEBI" id="CHEBI:229467"/>
        <dbReference type="ChEBI" id="CHEBI:456216"/>
        <dbReference type="EC" id="2.7.1.1"/>
    </reaction>
    <physiologicalReaction direction="left-to-right" evidence="10">
        <dbReference type="Rhea" id="RHEA:22741"/>
    </physiologicalReaction>
</comment>
<reference evidence="16" key="1">
    <citation type="submission" date="2016-11" db="EMBL/GenBank/DDBJ databases">
        <authorList>
            <person name="Varghese N."/>
            <person name="Submissions S."/>
        </authorList>
    </citation>
    <scope>NUCLEOTIDE SEQUENCE [LARGE SCALE GENOMIC DNA]</scope>
    <source>
        <strain evidence="16">DSM 12395</strain>
    </source>
</reference>
<dbReference type="RefSeq" id="WP_073233848.1">
    <property type="nucleotide sequence ID" value="NZ_FQUY01000001.1"/>
</dbReference>
<comment type="catalytic activity">
    <reaction evidence="12">
        <text>D-glucose + ATP = D-glucose 6-phosphate + ADP + H(+)</text>
        <dbReference type="Rhea" id="RHEA:17825"/>
        <dbReference type="ChEBI" id="CHEBI:4167"/>
        <dbReference type="ChEBI" id="CHEBI:15378"/>
        <dbReference type="ChEBI" id="CHEBI:30616"/>
        <dbReference type="ChEBI" id="CHEBI:61548"/>
        <dbReference type="ChEBI" id="CHEBI:456216"/>
        <dbReference type="EC" id="2.7.1.1"/>
    </reaction>
    <physiologicalReaction direction="left-to-right" evidence="12">
        <dbReference type="Rhea" id="RHEA:17826"/>
    </physiologicalReaction>
</comment>
<dbReference type="PRINTS" id="PR00475">
    <property type="entry name" value="HEXOKINASE"/>
</dbReference>
<dbReference type="GO" id="GO:0008865">
    <property type="term" value="F:fructokinase activity"/>
    <property type="evidence" value="ECO:0007669"/>
    <property type="project" value="TreeGrafter"/>
</dbReference>
<dbReference type="Pfam" id="PF00349">
    <property type="entry name" value="Hexokinase_1"/>
    <property type="match status" value="1"/>
</dbReference>
<dbReference type="STRING" id="1121429.SAMN02745133_00029"/>
<protein>
    <recommendedName>
        <fullName evidence="4">hexokinase</fullName>
        <ecNumber evidence="4">2.7.1.1</ecNumber>
    </recommendedName>
</protein>
<keyword evidence="5" id="KW-0808">Transferase</keyword>
<feature type="domain" description="Hexokinase N-terminal" evidence="13">
    <location>
        <begin position="9"/>
        <end position="203"/>
    </location>
</feature>
<dbReference type="GO" id="GO:0005829">
    <property type="term" value="C:cytosol"/>
    <property type="evidence" value="ECO:0007669"/>
    <property type="project" value="TreeGrafter"/>
</dbReference>
<dbReference type="GO" id="GO:0004340">
    <property type="term" value="F:glucokinase activity"/>
    <property type="evidence" value="ECO:0007669"/>
    <property type="project" value="TreeGrafter"/>
</dbReference>
<evidence type="ECO:0000256" key="7">
    <source>
        <dbReference type="ARBA" id="ARBA00022777"/>
    </source>
</evidence>
<comment type="pathway">
    <text evidence="2">Carbohydrate metabolism; hexose metabolism.</text>
</comment>
<dbReference type="PANTHER" id="PTHR19443:SF16">
    <property type="entry name" value="HEXOKINASE TYPE 1-RELATED"/>
    <property type="match status" value="1"/>
</dbReference>
<comment type="pathway">
    <text evidence="1">Carbohydrate degradation; glycolysis; D-glyceraldehyde 3-phosphate and glycerone phosphate from D-glucose: step 1/4.</text>
</comment>
<evidence type="ECO:0000259" key="13">
    <source>
        <dbReference type="Pfam" id="PF00349"/>
    </source>
</evidence>
<dbReference type="PANTHER" id="PTHR19443">
    <property type="entry name" value="HEXOKINASE"/>
    <property type="match status" value="1"/>
</dbReference>
<evidence type="ECO:0000256" key="1">
    <source>
        <dbReference type="ARBA" id="ARBA00004888"/>
    </source>
</evidence>
<keyword evidence="6" id="KW-0547">Nucleotide-binding</keyword>
<dbReference type="EMBL" id="FQUY01000001">
    <property type="protein sequence ID" value="SHE28912.1"/>
    <property type="molecule type" value="Genomic_DNA"/>
</dbReference>
<dbReference type="PROSITE" id="PS51748">
    <property type="entry name" value="HEXOKINASE_2"/>
    <property type="match status" value="1"/>
</dbReference>
<dbReference type="InterPro" id="IPR001312">
    <property type="entry name" value="Hexokinase"/>
</dbReference>
<evidence type="ECO:0000256" key="8">
    <source>
        <dbReference type="ARBA" id="ARBA00022840"/>
    </source>
</evidence>
<dbReference type="InterPro" id="IPR022673">
    <property type="entry name" value="Hexokinase_C"/>
</dbReference>
<dbReference type="Gene3D" id="3.40.367.20">
    <property type="match status" value="1"/>
</dbReference>
<keyword evidence="9" id="KW-0324">Glycolysis</keyword>
<dbReference type="Gene3D" id="3.30.420.40">
    <property type="match status" value="1"/>
</dbReference>
<evidence type="ECO:0000259" key="14">
    <source>
        <dbReference type="Pfam" id="PF03727"/>
    </source>
</evidence>
<dbReference type="EC" id="2.7.1.1" evidence="4"/>
<evidence type="ECO:0000256" key="4">
    <source>
        <dbReference type="ARBA" id="ARBA00012324"/>
    </source>
</evidence>
<dbReference type="SUPFAM" id="SSF53067">
    <property type="entry name" value="Actin-like ATPase domain"/>
    <property type="match status" value="2"/>
</dbReference>
<keyword evidence="16" id="KW-1185">Reference proteome</keyword>
<evidence type="ECO:0000256" key="6">
    <source>
        <dbReference type="ARBA" id="ARBA00022741"/>
    </source>
</evidence>
<comment type="catalytic activity">
    <reaction evidence="11">
        <text>D-fructose + ATP = D-fructose 6-phosphate + ADP + H(+)</text>
        <dbReference type="Rhea" id="RHEA:16125"/>
        <dbReference type="ChEBI" id="CHEBI:15378"/>
        <dbReference type="ChEBI" id="CHEBI:30616"/>
        <dbReference type="ChEBI" id="CHEBI:37721"/>
        <dbReference type="ChEBI" id="CHEBI:61527"/>
        <dbReference type="ChEBI" id="CHEBI:456216"/>
        <dbReference type="EC" id="2.7.1.1"/>
    </reaction>
    <physiologicalReaction direction="left-to-right" evidence="11">
        <dbReference type="Rhea" id="RHEA:16126"/>
    </physiologicalReaction>
</comment>
<evidence type="ECO:0000313" key="16">
    <source>
        <dbReference type="Proteomes" id="UP000184148"/>
    </source>
</evidence>
<dbReference type="UniPathway" id="UPA00109">
    <property type="reaction ID" value="UER00180"/>
</dbReference>
<dbReference type="GO" id="GO:0006096">
    <property type="term" value="P:glycolytic process"/>
    <property type="evidence" value="ECO:0007669"/>
    <property type="project" value="UniProtKB-UniPathway"/>
</dbReference>
<gene>
    <name evidence="15" type="ORF">SAMN02745133_00029</name>
</gene>
<evidence type="ECO:0000256" key="9">
    <source>
        <dbReference type="ARBA" id="ARBA00023152"/>
    </source>
</evidence>
<evidence type="ECO:0000256" key="3">
    <source>
        <dbReference type="ARBA" id="ARBA00009225"/>
    </source>
</evidence>
<dbReference type="InterPro" id="IPR022672">
    <property type="entry name" value="Hexokinase_N"/>
</dbReference>
<proteinExistence type="inferred from homology"/>
<evidence type="ECO:0000256" key="2">
    <source>
        <dbReference type="ARBA" id="ARBA00005028"/>
    </source>
</evidence>
<evidence type="ECO:0000256" key="5">
    <source>
        <dbReference type="ARBA" id="ARBA00022679"/>
    </source>
</evidence>
<evidence type="ECO:0000256" key="11">
    <source>
        <dbReference type="ARBA" id="ARBA00047905"/>
    </source>
</evidence>
<accession>A0A1M4S9Q5</accession>
<organism evidence="15 16">
    <name type="scientific">Desulforamulus putei DSM 12395</name>
    <dbReference type="NCBI Taxonomy" id="1121429"/>
    <lineage>
        <taxon>Bacteria</taxon>
        <taxon>Bacillati</taxon>
        <taxon>Bacillota</taxon>
        <taxon>Clostridia</taxon>
        <taxon>Eubacteriales</taxon>
        <taxon>Peptococcaceae</taxon>
        <taxon>Desulforamulus</taxon>
    </lineage>
</organism>
<keyword evidence="7 15" id="KW-0418">Kinase</keyword>
<dbReference type="AlphaFoldDB" id="A0A1M4S9Q5"/>
<sequence>MTKVLAEKLRGIEEVFWLSASDIWDIAMKFKKEISEGLSGKSSLKMLPTFLQAPDGGETGTFLAIDFGGTNIRLQLVELIGQGRFAIRKQQSFLLKDPSGAYDYTSQDATAEVLFDFIAKQIANLLEHAAACPLGLTFSFPCRQIEANRAVLLNWTKGFKTSGVEGQEITGLLEKALAKKGLHNVNPVAIINDTTGTLLTAAYCNPCADIGSICGTGHNTCYLEPNEPPMIINMESGNFNKFPLTVYDRSLDRASEKPGEQLLEKAVSGRYIGEIARFILQDMARQGLLFQEKKPGFVSTANGISAGDLALMLADDTPDLIHISHWLKINGNMITSTPEERQALKTIASLVTTRSARLIGATYVGILQHVDPELTQQHVIGVDGSLFEKMPGYRTKVREVLQEIYQDKADRISLALTKNGSGIGAAIAAATCTGKRN</sequence>